<organism evidence="2 3">
    <name type="scientific">Methylobacterium oryzae CBMB20</name>
    <dbReference type="NCBI Taxonomy" id="693986"/>
    <lineage>
        <taxon>Bacteria</taxon>
        <taxon>Pseudomonadati</taxon>
        <taxon>Pseudomonadota</taxon>
        <taxon>Alphaproteobacteria</taxon>
        <taxon>Hyphomicrobiales</taxon>
        <taxon>Methylobacteriaceae</taxon>
        <taxon>Methylobacterium</taxon>
    </lineage>
</organism>
<dbReference type="KEGG" id="mor:MOC_0646"/>
<accession>A0A089NKL0</accession>
<feature type="chain" id="PRO_5001847837" evidence="1">
    <location>
        <begin position="25"/>
        <end position="121"/>
    </location>
</feature>
<dbReference type="eggNOG" id="ENOG5032VAS">
    <property type="taxonomic scope" value="Bacteria"/>
</dbReference>
<dbReference type="Proteomes" id="UP000029492">
    <property type="component" value="Chromosome"/>
</dbReference>
<gene>
    <name evidence="2" type="ORF">MOC_0646</name>
</gene>
<feature type="signal peptide" evidence="1">
    <location>
        <begin position="1"/>
        <end position="24"/>
    </location>
</feature>
<name>A0A089NKL0_9HYPH</name>
<dbReference type="GeneID" id="96604122"/>
<keyword evidence="1" id="KW-0732">Signal</keyword>
<evidence type="ECO:0000256" key="1">
    <source>
        <dbReference type="SAM" id="SignalP"/>
    </source>
</evidence>
<evidence type="ECO:0000313" key="2">
    <source>
        <dbReference type="EMBL" id="AIQ88401.1"/>
    </source>
</evidence>
<dbReference type="EMBL" id="CP003811">
    <property type="protein sequence ID" value="AIQ88401.1"/>
    <property type="molecule type" value="Genomic_DNA"/>
</dbReference>
<protein>
    <submittedName>
        <fullName evidence="2">Protein of unassigned function</fullName>
    </submittedName>
</protein>
<proteinExistence type="predicted"/>
<sequence>MTMRRLPLLIATGLFALGATAALAGGSSAPFQQYEPDPALKTASKANLEGRVRHACTIVQARMTSAPEASLERPCGCYAKQTLRSLDAAEIEAYRTTGYFNDSARAKALSALDSCKLQRPV</sequence>
<dbReference type="AlphaFoldDB" id="A0A089NKL0"/>
<reference evidence="2 3" key="1">
    <citation type="journal article" date="2014" name="PLoS ONE">
        <title>Genome Information of Methylobacterium oryzae, a Plant-Probiotic Methylotroph in the Phyllosphere.</title>
        <authorList>
            <person name="Kwak M.J."/>
            <person name="Jeong H."/>
            <person name="Madhaiyan M."/>
            <person name="Lee Y."/>
            <person name="Sa T.M."/>
            <person name="Oh T.K."/>
            <person name="Kim J.F."/>
        </authorList>
    </citation>
    <scope>NUCLEOTIDE SEQUENCE [LARGE SCALE GENOMIC DNA]</scope>
    <source>
        <strain evidence="2 3">CBMB20</strain>
    </source>
</reference>
<keyword evidence="3" id="KW-1185">Reference proteome</keyword>
<evidence type="ECO:0000313" key="3">
    <source>
        <dbReference type="Proteomes" id="UP000029492"/>
    </source>
</evidence>
<dbReference type="HOGENOM" id="CLU_2035386_0_0_5"/>
<dbReference type="RefSeq" id="WP_043383689.1">
    <property type="nucleotide sequence ID" value="NZ_CP003811.1"/>
</dbReference>